<comment type="caution">
    <text evidence="8">The sequence shown here is derived from an EMBL/GenBank/DDBJ whole genome shotgun (WGS) entry which is preliminary data.</text>
</comment>
<dbReference type="InterPro" id="IPR017441">
    <property type="entry name" value="Protein_kinase_ATP_BS"/>
</dbReference>
<evidence type="ECO:0000256" key="1">
    <source>
        <dbReference type="ARBA" id="ARBA00022679"/>
    </source>
</evidence>
<dbReference type="SMART" id="SM00220">
    <property type="entry name" value="S_TKc"/>
    <property type="match status" value="1"/>
</dbReference>
<proteinExistence type="predicted"/>
<keyword evidence="4 5" id="KW-0067">ATP-binding</keyword>
<keyword evidence="1" id="KW-0808">Transferase</keyword>
<dbReference type="Pfam" id="PF00069">
    <property type="entry name" value="Pkinase"/>
    <property type="match status" value="1"/>
</dbReference>
<keyword evidence="2 5" id="KW-0547">Nucleotide-binding</keyword>
<dbReference type="PANTHER" id="PTHR43289">
    <property type="entry name" value="MITOGEN-ACTIVATED PROTEIN KINASE KINASE KINASE 20-RELATED"/>
    <property type="match status" value="1"/>
</dbReference>
<dbReference type="AlphaFoldDB" id="A0A7V2ZJM1"/>
<dbReference type="SUPFAM" id="SSF110296">
    <property type="entry name" value="Oligoxyloglucan reducing end-specific cellobiohydrolase"/>
    <property type="match status" value="1"/>
</dbReference>
<evidence type="ECO:0000256" key="6">
    <source>
        <dbReference type="SAM" id="Phobius"/>
    </source>
</evidence>
<dbReference type="InterPro" id="IPR000719">
    <property type="entry name" value="Prot_kinase_dom"/>
</dbReference>
<keyword evidence="6" id="KW-1133">Transmembrane helix</keyword>
<dbReference type="GO" id="GO:0005524">
    <property type="term" value="F:ATP binding"/>
    <property type="evidence" value="ECO:0007669"/>
    <property type="project" value="UniProtKB-UniRule"/>
</dbReference>
<dbReference type="Gene3D" id="2.130.10.10">
    <property type="entry name" value="YVTN repeat-like/Quinoprotein amine dehydrogenase"/>
    <property type="match status" value="1"/>
</dbReference>
<evidence type="ECO:0000256" key="5">
    <source>
        <dbReference type="PROSITE-ProRule" id="PRU10141"/>
    </source>
</evidence>
<evidence type="ECO:0000256" key="4">
    <source>
        <dbReference type="ARBA" id="ARBA00022840"/>
    </source>
</evidence>
<dbReference type="Gene3D" id="3.30.200.20">
    <property type="entry name" value="Phosphorylase Kinase, domain 1"/>
    <property type="match status" value="1"/>
</dbReference>
<dbReference type="PANTHER" id="PTHR43289:SF34">
    <property type="entry name" value="SERINE_THREONINE-PROTEIN KINASE YBDM-RELATED"/>
    <property type="match status" value="1"/>
</dbReference>
<protein>
    <recommendedName>
        <fullName evidence="7">Protein kinase domain-containing protein</fullName>
    </recommendedName>
</protein>
<evidence type="ECO:0000259" key="7">
    <source>
        <dbReference type="PROSITE" id="PS50011"/>
    </source>
</evidence>
<dbReference type="PROSITE" id="PS00108">
    <property type="entry name" value="PROTEIN_KINASE_ST"/>
    <property type="match status" value="1"/>
</dbReference>
<keyword evidence="3" id="KW-0418">Kinase</keyword>
<feature type="binding site" evidence="5">
    <location>
        <position position="38"/>
    </location>
    <ligand>
        <name>ATP</name>
        <dbReference type="ChEBI" id="CHEBI:30616"/>
    </ligand>
</feature>
<gene>
    <name evidence="8" type="ORF">ENS31_06425</name>
</gene>
<accession>A0A7V2ZJM1</accession>
<evidence type="ECO:0000256" key="3">
    <source>
        <dbReference type="ARBA" id="ARBA00022777"/>
    </source>
</evidence>
<dbReference type="CDD" id="cd14014">
    <property type="entry name" value="STKc_PknB_like"/>
    <property type="match status" value="1"/>
</dbReference>
<evidence type="ECO:0000313" key="8">
    <source>
        <dbReference type="EMBL" id="HFI91155.1"/>
    </source>
</evidence>
<dbReference type="InterPro" id="IPR015943">
    <property type="entry name" value="WD40/YVTN_repeat-like_dom_sf"/>
</dbReference>
<organism evidence="8">
    <name type="scientific">Ignavibacterium album</name>
    <dbReference type="NCBI Taxonomy" id="591197"/>
    <lineage>
        <taxon>Bacteria</taxon>
        <taxon>Pseudomonadati</taxon>
        <taxon>Ignavibacteriota</taxon>
        <taxon>Ignavibacteria</taxon>
        <taxon>Ignavibacteriales</taxon>
        <taxon>Ignavibacteriaceae</taxon>
        <taxon>Ignavibacterium</taxon>
    </lineage>
</organism>
<name>A0A7V2ZJM1_9BACT</name>
<dbReference type="GO" id="GO:0004674">
    <property type="term" value="F:protein serine/threonine kinase activity"/>
    <property type="evidence" value="ECO:0007669"/>
    <property type="project" value="TreeGrafter"/>
</dbReference>
<dbReference type="PROSITE" id="PS00107">
    <property type="entry name" value="PROTEIN_KINASE_ATP"/>
    <property type="match status" value="1"/>
</dbReference>
<feature type="domain" description="Protein kinase" evidence="7">
    <location>
        <begin position="9"/>
        <end position="271"/>
    </location>
</feature>
<reference evidence="8" key="1">
    <citation type="journal article" date="2020" name="mSystems">
        <title>Genome- and Community-Level Interaction Insights into Carbon Utilization and Element Cycling Functions of Hydrothermarchaeota in Hydrothermal Sediment.</title>
        <authorList>
            <person name="Zhou Z."/>
            <person name="Liu Y."/>
            <person name="Xu W."/>
            <person name="Pan J."/>
            <person name="Luo Z.H."/>
            <person name="Li M."/>
        </authorList>
    </citation>
    <scope>NUCLEOTIDE SEQUENCE [LARGE SCALE GENOMIC DNA]</scope>
    <source>
        <strain evidence="8">SpSt-479</strain>
    </source>
</reference>
<keyword evidence="6" id="KW-0812">Transmembrane</keyword>
<dbReference type="EMBL" id="DSUJ01000008">
    <property type="protein sequence ID" value="HFI91155.1"/>
    <property type="molecule type" value="Genomic_DNA"/>
</dbReference>
<evidence type="ECO:0000256" key="2">
    <source>
        <dbReference type="ARBA" id="ARBA00022741"/>
    </source>
</evidence>
<dbReference type="Gene3D" id="1.10.510.10">
    <property type="entry name" value="Transferase(Phosphotransferase) domain 1"/>
    <property type="match status" value="1"/>
</dbReference>
<sequence length="628" mass="70755">MVGKKILNYQVISLLGEGGMGSVYKAFDIQLQRYVAIKIIHPKLLKDPIAIERFRVEAINQAKLNHPNIVTVYGFIETREATGFVMEYVDGSTISQLIETYGRLDLIYSLRVIQQVLIAIEYAHNLGFVHRDLKPSNIIIDTNGIVKIMDFGISKSLKENHNLTRVGFNVGTIHYMSPEQIKGLELSPRTDLYSIGITLFEMLSGTPPFNFKSDYEIYEAHLKMIPKKLSLSLQEIPEEVDELILSALNKSTKKNFLTAYEFRTSIEHLIFNLPLLVGKPSANNVQNQRNLKHKNRSSNFIIGFVVLLTLLIVGAAYFLVDKFILRERLSSLSEDRTKINYLNSDTFFPEPWEELDNITTSNISGITNLNSYLFLLGSGSSIYYSSDNGKNWIKVNVNKDIDFNDIEVLNENLLAVGTGGNLILISSTGRIIQFQKVTEENLFSISIKNHIYLCGSNGVILKSDKHRLNFQKIKAPTSSTLYDICEIDDNTFLTTGWDGTIYKSNDNGINFNRIKLSNNYLKRLYFINEFLGFTGGFEGNLFRTSDGGDSWNKINLDTKATINDIIFVNQKTGFIVTSEGDLFVSDNSGSDWLIAKKGFNNSLNKILVLNNGTIILVGNNGTILKNKI</sequence>
<keyword evidence="6" id="KW-0472">Membrane</keyword>
<dbReference type="InterPro" id="IPR011009">
    <property type="entry name" value="Kinase-like_dom_sf"/>
</dbReference>
<feature type="transmembrane region" description="Helical" evidence="6">
    <location>
        <begin position="300"/>
        <end position="320"/>
    </location>
</feature>
<dbReference type="PROSITE" id="PS50011">
    <property type="entry name" value="PROTEIN_KINASE_DOM"/>
    <property type="match status" value="1"/>
</dbReference>
<dbReference type="InterPro" id="IPR008271">
    <property type="entry name" value="Ser/Thr_kinase_AS"/>
</dbReference>
<dbReference type="SUPFAM" id="SSF56112">
    <property type="entry name" value="Protein kinase-like (PK-like)"/>
    <property type="match status" value="1"/>
</dbReference>